<organism evidence="2 3">
    <name type="scientific">Candidatus Limivivens merdigallinarum</name>
    <dbReference type="NCBI Taxonomy" id="2840859"/>
    <lineage>
        <taxon>Bacteria</taxon>
        <taxon>Bacillati</taxon>
        <taxon>Bacillota</taxon>
        <taxon>Clostridia</taxon>
        <taxon>Lachnospirales</taxon>
        <taxon>Lachnospiraceae</taxon>
        <taxon>Lachnospiraceae incertae sedis</taxon>
        <taxon>Candidatus Limivivens</taxon>
    </lineage>
</organism>
<dbReference type="Proteomes" id="UP000886886">
    <property type="component" value="Unassembled WGS sequence"/>
</dbReference>
<accession>A0A9D0ZX99</accession>
<reference evidence="2" key="2">
    <citation type="journal article" date="2021" name="PeerJ">
        <title>Extensive microbial diversity within the chicken gut microbiome revealed by metagenomics and culture.</title>
        <authorList>
            <person name="Gilroy R."/>
            <person name="Ravi A."/>
            <person name="Getino M."/>
            <person name="Pursley I."/>
            <person name="Horton D.L."/>
            <person name="Alikhan N.F."/>
            <person name="Baker D."/>
            <person name="Gharbi K."/>
            <person name="Hall N."/>
            <person name="Watson M."/>
            <person name="Adriaenssens E.M."/>
            <person name="Foster-Nyarko E."/>
            <person name="Jarju S."/>
            <person name="Secka A."/>
            <person name="Antonio M."/>
            <person name="Oren A."/>
            <person name="Chaudhuri R.R."/>
            <person name="La Ragione R."/>
            <person name="Hildebrand F."/>
            <person name="Pallen M.J."/>
        </authorList>
    </citation>
    <scope>NUCLEOTIDE SEQUENCE</scope>
    <source>
        <strain evidence="2">ChiSjej3B21-11622</strain>
    </source>
</reference>
<feature type="compositionally biased region" description="Acidic residues" evidence="1">
    <location>
        <begin position="192"/>
        <end position="204"/>
    </location>
</feature>
<dbReference type="AlphaFoldDB" id="A0A9D0ZX99"/>
<evidence type="ECO:0000313" key="3">
    <source>
        <dbReference type="Proteomes" id="UP000886886"/>
    </source>
</evidence>
<evidence type="ECO:0000313" key="2">
    <source>
        <dbReference type="EMBL" id="HIQ97268.1"/>
    </source>
</evidence>
<dbReference type="PROSITE" id="PS51257">
    <property type="entry name" value="PROKAR_LIPOPROTEIN"/>
    <property type="match status" value="1"/>
</dbReference>
<name>A0A9D0ZX99_9FIRM</name>
<gene>
    <name evidence="2" type="ORF">IAB26_11980</name>
</gene>
<reference evidence="2" key="1">
    <citation type="submission" date="2020-10" db="EMBL/GenBank/DDBJ databases">
        <authorList>
            <person name="Gilroy R."/>
        </authorList>
    </citation>
    <scope>NUCLEOTIDE SEQUENCE</scope>
    <source>
        <strain evidence="2">ChiSjej3B21-11622</strain>
    </source>
</reference>
<sequence length="237" mass="26156">MKKVRFLCLTVLTMGLLTGCQRFSPDGTAVTIRSNGKIQSVVKESFDKEYYSEEELQAEIENAVSQYNTNAGAENVEQKGFSVEDQVATLEIDYATGEDYANFNNVTFFTGDVLTAYYDAGYDFQATFQSVEKGTVVSSAVTREEVLNSYNYDILILEEPIEVKVPGNIVYASTNVEITGKNTARVVSPDAETAETESETETESTSESGEVQTVALEPMTEETGEEESIQLAYILYN</sequence>
<evidence type="ECO:0000256" key="1">
    <source>
        <dbReference type="SAM" id="MobiDB-lite"/>
    </source>
</evidence>
<proteinExistence type="predicted"/>
<dbReference type="EMBL" id="DVFT01000176">
    <property type="protein sequence ID" value="HIQ97268.1"/>
    <property type="molecule type" value="Genomic_DNA"/>
</dbReference>
<feature type="region of interest" description="Disordered" evidence="1">
    <location>
        <begin position="186"/>
        <end position="226"/>
    </location>
</feature>
<protein>
    <recommendedName>
        <fullName evidence="4">Lipoprotein</fullName>
    </recommendedName>
</protein>
<comment type="caution">
    <text evidence="2">The sequence shown here is derived from an EMBL/GenBank/DDBJ whole genome shotgun (WGS) entry which is preliminary data.</text>
</comment>
<evidence type="ECO:0008006" key="4">
    <source>
        <dbReference type="Google" id="ProtNLM"/>
    </source>
</evidence>